<dbReference type="EMBL" id="JAACAK010000080">
    <property type="protein sequence ID" value="NIR75422.1"/>
    <property type="molecule type" value="Genomic_DNA"/>
</dbReference>
<dbReference type="HAMAP" id="MF_00152">
    <property type="entry name" value="Nfo"/>
    <property type="match status" value="1"/>
</dbReference>
<dbReference type="GO" id="GO:0008270">
    <property type="term" value="F:zinc ion binding"/>
    <property type="evidence" value="ECO:0007669"/>
    <property type="project" value="UniProtKB-UniRule"/>
</dbReference>
<dbReference type="InterPro" id="IPR018246">
    <property type="entry name" value="AP_endonuc_F2_Zn_BS"/>
</dbReference>
<evidence type="ECO:0000256" key="6">
    <source>
        <dbReference type="ARBA" id="ARBA00022801"/>
    </source>
</evidence>
<keyword evidence="3 9" id="KW-0479">Metal-binding</keyword>
<feature type="binding site" evidence="9">
    <location>
        <position position="221"/>
    </location>
    <ligand>
        <name>Zn(2+)</name>
        <dbReference type="ChEBI" id="CHEBI:29105"/>
        <label>2</label>
    </ligand>
</feature>
<evidence type="ECO:0000256" key="2">
    <source>
        <dbReference type="ARBA" id="ARBA00022722"/>
    </source>
</evidence>
<feature type="binding site" evidence="9">
    <location>
        <position position="152"/>
    </location>
    <ligand>
        <name>Zn(2+)</name>
        <dbReference type="ChEBI" id="CHEBI:29105"/>
        <label>2</label>
    </ligand>
</feature>
<evidence type="ECO:0000256" key="3">
    <source>
        <dbReference type="ARBA" id="ARBA00022723"/>
    </source>
</evidence>
<name>A0AAE5CB68_9BACT</name>
<dbReference type="PANTHER" id="PTHR21445">
    <property type="entry name" value="ENDONUCLEASE IV ENDODEOXYRIBONUCLEASE IV"/>
    <property type="match status" value="1"/>
</dbReference>
<organism evidence="11 12">
    <name type="scientific">Candidatus Kutchimonas denitrificans</name>
    <dbReference type="NCBI Taxonomy" id="3056748"/>
    <lineage>
        <taxon>Bacteria</taxon>
        <taxon>Pseudomonadati</taxon>
        <taxon>Gemmatimonadota</taxon>
        <taxon>Gemmatimonadia</taxon>
        <taxon>Candidatus Palauibacterales</taxon>
        <taxon>Candidatus Palauibacteraceae</taxon>
        <taxon>Candidatus Kutchimonas</taxon>
    </lineage>
</organism>
<evidence type="ECO:0000256" key="1">
    <source>
        <dbReference type="ARBA" id="ARBA00005340"/>
    </source>
</evidence>
<dbReference type="GO" id="GO:0008081">
    <property type="term" value="F:phosphoric diester hydrolase activity"/>
    <property type="evidence" value="ECO:0007669"/>
    <property type="project" value="TreeGrafter"/>
</dbReference>
<dbReference type="Pfam" id="PF01261">
    <property type="entry name" value="AP_endonuc_2"/>
    <property type="match status" value="1"/>
</dbReference>
<evidence type="ECO:0000313" key="12">
    <source>
        <dbReference type="Proteomes" id="UP000702544"/>
    </source>
</evidence>
<dbReference type="CDD" id="cd00019">
    <property type="entry name" value="AP2Ec"/>
    <property type="match status" value="1"/>
</dbReference>
<comment type="catalytic activity">
    <reaction evidence="9">
        <text>Endonucleolytic cleavage to 5'-phosphooligonucleotide end-products.</text>
        <dbReference type="EC" id="3.1.21.2"/>
    </reaction>
</comment>
<dbReference type="FunFam" id="3.20.20.150:FF:000001">
    <property type="entry name" value="Probable endonuclease 4"/>
    <property type="match status" value="1"/>
</dbReference>
<dbReference type="InterPro" id="IPR001719">
    <property type="entry name" value="AP_endonuc_2"/>
</dbReference>
<evidence type="ECO:0000256" key="7">
    <source>
        <dbReference type="ARBA" id="ARBA00022833"/>
    </source>
</evidence>
<sequence>MSSSKGKRVPLPLGAHVSIAGGIERAPGRGSEIGADVIQIFTKQVHRWAETQVSEGTADDFRAALSRYGIGVAGSHDSYLINLASPDPALFDRSYRSFCRELERCAILSLNFLVTHPGNATDGDRLGGLQRNARAVRWALSEIECETRILIEATAGQGTALGCRFEELARLLEGTGDEERVGVCIDTAHLFAAGYDLTGDYDGVIAELDAVVGLGRVRLFHLNDSKTPLGSRVDRHEAIARGFLGPEPFRRIMRDERFRTVPKVIETPKGDDPVRLDRRNLARLRGYLR</sequence>
<gene>
    <name evidence="9" type="primary">nfo</name>
    <name evidence="11" type="ORF">GWO12_09990</name>
</gene>
<dbReference type="GO" id="GO:0003677">
    <property type="term" value="F:DNA binding"/>
    <property type="evidence" value="ECO:0007669"/>
    <property type="project" value="InterPro"/>
</dbReference>
<dbReference type="Gene3D" id="3.20.20.150">
    <property type="entry name" value="Divalent-metal-dependent TIM barrel enzymes"/>
    <property type="match status" value="1"/>
</dbReference>
<feature type="binding site" evidence="9">
    <location>
        <position position="76"/>
    </location>
    <ligand>
        <name>Zn(2+)</name>
        <dbReference type="ChEBI" id="CHEBI:29105"/>
        <label>1</label>
    </ligand>
</feature>
<evidence type="ECO:0000259" key="10">
    <source>
        <dbReference type="Pfam" id="PF01261"/>
    </source>
</evidence>
<dbReference type="GO" id="GO:0006284">
    <property type="term" value="P:base-excision repair"/>
    <property type="evidence" value="ECO:0007669"/>
    <property type="project" value="TreeGrafter"/>
</dbReference>
<keyword evidence="4 9" id="KW-0255">Endonuclease</keyword>
<feature type="binding site" evidence="9">
    <location>
        <position position="116"/>
    </location>
    <ligand>
        <name>Zn(2+)</name>
        <dbReference type="ChEBI" id="CHEBI:29105"/>
        <label>1</label>
    </ligand>
</feature>
<feature type="binding site" evidence="9">
    <location>
        <position position="234"/>
    </location>
    <ligand>
        <name>Zn(2+)</name>
        <dbReference type="ChEBI" id="CHEBI:29105"/>
        <label>3</label>
    </ligand>
</feature>
<dbReference type="InterPro" id="IPR013022">
    <property type="entry name" value="Xyl_isomerase-like_TIM-brl"/>
</dbReference>
<evidence type="ECO:0000256" key="8">
    <source>
        <dbReference type="ARBA" id="ARBA00023204"/>
    </source>
</evidence>
<keyword evidence="6 9" id="KW-0378">Hydrolase</keyword>
<dbReference type="InterPro" id="IPR036237">
    <property type="entry name" value="Xyl_isomerase-like_sf"/>
</dbReference>
<comment type="cofactor">
    <cofactor evidence="9">
        <name>Zn(2+)</name>
        <dbReference type="ChEBI" id="CHEBI:29105"/>
    </cofactor>
    <text evidence="9">Binds 3 Zn(2+) ions.</text>
</comment>
<dbReference type="PROSITE" id="PS51432">
    <property type="entry name" value="AP_NUCLEASE_F2_4"/>
    <property type="match status" value="1"/>
</dbReference>
<keyword evidence="8 9" id="KW-0234">DNA repair</keyword>
<evidence type="ECO:0000256" key="5">
    <source>
        <dbReference type="ARBA" id="ARBA00022763"/>
    </source>
</evidence>
<dbReference type="GO" id="GO:0008833">
    <property type="term" value="F:deoxyribonuclease IV (phage-T4-induced) activity"/>
    <property type="evidence" value="ECO:0007669"/>
    <property type="project" value="UniProtKB-UniRule"/>
</dbReference>
<evidence type="ECO:0000313" key="11">
    <source>
        <dbReference type="EMBL" id="NIR75422.1"/>
    </source>
</evidence>
<dbReference type="NCBIfam" id="TIGR00587">
    <property type="entry name" value="nfo"/>
    <property type="match status" value="1"/>
</dbReference>
<feature type="binding site" evidence="9">
    <location>
        <position position="189"/>
    </location>
    <ligand>
        <name>Zn(2+)</name>
        <dbReference type="ChEBI" id="CHEBI:29105"/>
        <label>3</label>
    </ligand>
</feature>
<dbReference type="AlphaFoldDB" id="A0AAE5CB68"/>
<dbReference type="EC" id="3.1.21.2" evidence="9"/>
<comment type="similarity">
    <text evidence="1 9">Belongs to the AP endonuclease 2 family.</text>
</comment>
<reference evidence="11 12" key="1">
    <citation type="submission" date="2020-01" db="EMBL/GenBank/DDBJ databases">
        <title>Genomes assembled from Gulf of Kutch pelagic sediment metagenomes.</title>
        <authorList>
            <person name="Chandrashekar M."/>
            <person name="Mahajan M.S."/>
            <person name="Dave K.J."/>
            <person name="Vatsa P."/>
            <person name="Nathani N.M."/>
        </authorList>
    </citation>
    <scope>NUCLEOTIDE SEQUENCE [LARGE SCALE GENOMIC DNA]</scope>
    <source>
        <strain evidence="11">KS3-K002</strain>
    </source>
</reference>
<feature type="binding site" evidence="9">
    <location>
        <position position="266"/>
    </location>
    <ligand>
        <name>Zn(2+)</name>
        <dbReference type="ChEBI" id="CHEBI:29105"/>
        <label>2</label>
    </ligand>
</feature>
<dbReference type="PROSITE" id="PS00729">
    <property type="entry name" value="AP_NUCLEASE_F2_1"/>
    <property type="match status" value="1"/>
</dbReference>
<evidence type="ECO:0000256" key="9">
    <source>
        <dbReference type="HAMAP-Rule" id="MF_00152"/>
    </source>
</evidence>
<keyword evidence="2 9" id="KW-0540">Nuclease</keyword>
<dbReference type="PROSITE" id="PS00731">
    <property type="entry name" value="AP_NUCLEASE_F2_3"/>
    <property type="match status" value="1"/>
</dbReference>
<comment type="function">
    <text evidence="9">Endonuclease IV plays a role in DNA repair. It cleaves phosphodiester bonds at apurinic or apyrimidinic (AP) sites, generating a 3'-hydroxyl group and a 5'-terminal sugar phosphate.</text>
</comment>
<dbReference type="Proteomes" id="UP000702544">
    <property type="component" value="Unassembled WGS sequence"/>
</dbReference>
<feature type="domain" description="Xylose isomerase-like TIM barrel" evidence="10">
    <location>
        <begin position="31"/>
        <end position="281"/>
    </location>
</feature>
<proteinExistence type="inferred from homology"/>
<feature type="binding site" evidence="9">
    <location>
        <position position="152"/>
    </location>
    <ligand>
        <name>Zn(2+)</name>
        <dbReference type="ChEBI" id="CHEBI:29105"/>
        <label>1</label>
    </ligand>
</feature>
<dbReference type="GO" id="GO:0003906">
    <property type="term" value="F:DNA-(apurinic or apyrimidinic site) endonuclease activity"/>
    <property type="evidence" value="ECO:0007669"/>
    <property type="project" value="TreeGrafter"/>
</dbReference>
<feature type="binding site" evidence="9">
    <location>
        <position position="186"/>
    </location>
    <ligand>
        <name>Zn(2+)</name>
        <dbReference type="ChEBI" id="CHEBI:29105"/>
        <label>2</label>
    </ligand>
</feature>
<keyword evidence="7 9" id="KW-0862">Zinc</keyword>
<dbReference type="SUPFAM" id="SSF51658">
    <property type="entry name" value="Xylose isomerase-like"/>
    <property type="match status" value="1"/>
</dbReference>
<comment type="caution">
    <text evidence="11">The sequence shown here is derived from an EMBL/GenBank/DDBJ whole genome shotgun (WGS) entry which is preliminary data.</text>
</comment>
<feature type="binding site" evidence="9">
    <location>
        <position position="236"/>
    </location>
    <ligand>
        <name>Zn(2+)</name>
        <dbReference type="ChEBI" id="CHEBI:29105"/>
        <label>3</label>
    </ligand>
</feature>
<protein>
    <recommendedName>
        <fullName evidence="9">Probable endonuclease 4</fullName>
        <ecNumber evidence="9">3.1.21.2</ecNumber>
    </recommendedName>
    <alternativeName>
        <fullName evidence="9">Endodeoxyribonuclease IV</fullName>
    </alternativeName>
    <alternativeName>
        <fullName evidence="9">Endonuclease IV</fullName>
    </alternativeName>
</protein>
<keyword evidence="5 9" id="KW-0227">DNA damage</keyword>
<accession>A0AAE5CB68</accession>
<dbReference type="PANTHER" id="PTHR21445:SF0">
    <property type="entry name" value="APURINIC-APYRIMIDINIC ENDONUCLEASE"/>
    <property type="match status" value="1"/>
</dbReference>
<dbReference type="SMART" id="SM00518">
    <property type="entry name" value="AP2Ec"/>
    <property type="match status" value="1"/>
</dbReference>
<evidence type="ECO:0000256" key="4">
    <source>
        <dbReference type="ARBA" id="ARBA00022759"/>
    </source>
</evidence>